<feature type="non-terminal residue" evidence="2">
    <location>
        <position position="86"/>
    </location>
</feature>
<dbReference type="EMBL" id="JAHGAV010001903">
    <property type="protein sequence ID" value="KAG6921607.1"/>
    <property type="molecule type" value="Genomic_DNA"/>
</dbReference>
<evidence type="ECO:0000256" key="1">
    <source>
        <dbReference type="SAM" id="MobiDB-lite"/>
    </source>
</evidence>
<evidence type="ECO:0000313" key="2">
    <source>
        <dbReference type="EMBL" id="KAG6921607.1"/>
    </source>
</evidence>
<dbReference type="Proteomes" id="UP000765507">
    <property type="component" value="Unassembled WGS sequence"/>
</dbReference>
<reference evidence="2 3" key="1">
    <citation type="journal article" date="2020" name="G3 (Bethesda)">
        <title>Draft Genome of the Common Snapping Turtle, Chelydra serpentina, a Model for Phenotypic Plasticity in Reptiles.</title>
        <authorList>
            <person name="Das D."/>
            <person name="Singh S.K."/>
            <person name="Bierstedt J."/>
            <person name="Erickson A."/>
            <person name="Galli G.L.J."/>
            <person name="Crossley D.A. 2nd"/>
            <person name="Rhen T."/>
        </authorList>
    </citation>
    <scope>NUCLEOTIDE SEQUENCE [LARGE SCALE GENOMIC DNA]</scope>
    <source>
        <strain evidence="2">KW</strain>
    </source>
</reference>
<keyword evidence="3" id="KW-1185">Reference proteome</keyword>
<feature type="non-terminal residue" evidence="2">
    <location>
        <position position="1"/>
    </location>
</feature>
<dbReference type="AlphaFoldDB" id="A0A8T1RYM4"/>
<proteinExistence type="predicted"/>
<gene>
    <name evidence="2" type="ORF">G0U57_006541</name>
</gene>
<evidence type="ECO:0000313" key="3">
    <source>
        <dbReference type="Proteomes" id="UP000765507"/>
    </source>
</evidence>
<feature type="region of interest" description="Disordered" evidence="1">
    <location>
        <begin position="1"/>
        <end position="64"/>
    </location>
</feature>
<feature type="compositionally biased region" description="Low complexity" evidence="1">
    <location>
        <begin position="14"/>
        <end position="37"/>
    </location>
</feature>
<comment type="caution">
    <text evidence="2">The sequence shown here is derived from an EMBL/GenBank/DDBJ whole genome shotgun (WGS) entry which is preliminary data.</text>
</comment>
<organism evidence="2 3">
    <name type="scientific">Chelydra serpentina</name>
    <name type="common">Snapping turtle</name>
    <name type="synonym">Testudo serpentina</name>
    <dbReference type="NCBI Taxonomy" id="8475"/>
    <lineage>
        <taxon>Eukaryota</taxon>
        <taxon>Metazoa</taxon>
        <taxon>Chordata</taxon>
        <taxon>Craniata</taxon>
        <taxon>Vertebrata</taxon>
        <taxon>Euteleostomi</taxon>
        <taxon>Archelosauria</taxon>
        <taxon>Testudinata</taxon>
        <taxon>Testudines</taxon>
        <taxon>Cryptodira</taxon>
        <taxon>Durocryptodira</taxon>
        <taxon>Americhelydia</taxon>
        <taxon>Chelydroidea</taxon>
        <taxon>Chelydridae</taxon>
        <taxon>Chelydra</taxon>
    </lineage>
</organism>
<protein>
    <submittedName>
        <fullName evidence="2">Guanylate binding protein 2</fullName>
    </submittedName>
</protein>
<name>A0A8T1RYM4_CHESE</name>
<accession>A0A8T1RYM4</accession>
<sequence>RREERHLDLRAGRAAQQHPGLQQPGHHQPAGHGPAALRDGADGAHQGEGGRRGQPAGGGGFGRVRAVLPGLRVGRAGFHAAAGAGR</sequence>
<feature type="compositionally biased region" description="Basic and acidic residues" evidence="1">
    <location>
        <begin position="1"/>
        <end position="11"/>
    </location>
</feature>